<feature type="transmembrane region" description="Helical" evidence="8">
    <location>
        <begin position="119"/>
        <end position="141"/>
    </location>
</feature>
<dbReference type="NCBIfam" id="TIGR00879">
    <property type="entry name" value="SP"/>
    <property type="match status" value="1"/>
</dbReference>
<feature type="transmembrane region" description="Helical" evidence="8">
    <location>
        <begin position="153"/>
        <end position="171"/>
    </location>
</feature>
<dbReference type="PRINTS" id="PR00171">
    <property type="entry name" value="SUGRTRNSPORT"/>
</dbReference>
<feature type="transmembrane region" description="Helical" evidence="8">
    <location>
        <begin position="20"/>
        <end position="37"/>
    </location>
</feature>
<dbReference type="InterPro" id="IPR003663">
    <property type="entry name" value="Sugar/inositol_transpt"/>
</dbReference>
<keyword evidence="6 8" id="KW-0472">Membrane</keyword>
<evidence type="ECO:0000313" key="10">
    <source>
        <dbReference type="EMBL" id="CEJ80441.1"/>
    </source>
</evidence>
<gene>
    <name evidence="10" type="ORF">VHEMI00622</name>
</gene>
<sequence>MMSSSTPTVGVWRQLRQSPYIFGLATFASLGGFLFGYDQGVVSGVLEMESFAAQFPRIYTDSSFKGWFVSTLLLTAWFGSLINGPIADRFGRKGSMLGAVVVFLLGSALQAAAKTIPELFGGRAVAGLAVGMLTMIVPMYMSEVSTAGIRGSLVVLQQLSITLGILVSYWLEYGTQYIGGARCAPEIPYSGGTPAKSRFDPYKDVAAGGCTGQTEASWRVPFALQLAPALILGIGMLFFPESPRYYLMRHKEDKALKALAQLRRVHPDDDSLREEYLSIKAEVLFDESVAKDKFPGKSGASLYLAQYKSLVSTRPAFWRLAIGCVTMFSQQFIGCNAMIYYAPTIFAQLGLSGNTTSLLATGVYGIVNTLSTLPALFLIDKLGRRPLLLSGATGTFISLVIVGAILGTYGDNISVHPAAGWTGIAFIYIYDINFSYSFAPIGWVLPSEIFNLGNRSKAIAITTSTTWMCNFIIGLVTPDMLETIKWGTYIFFAAFALIAFVFTYFFIPETKGKSLEDMDEIFGDTAAHEEKQRLFAIAASLGLTAEIPNEKLEV</sequence>
<dbReference type="InterPro" id="IPR036259">
    <property type="entry name" value="MFS_trans_sf"/>
</dbReference>
<feature type="transmembrane region" description="Helical" evidence="8">
    <location>
        <begin position="458"/>
        <end position="477"/>
    </location>
</feature>
<dbReference type="AlphaFoldDB" id="A0A0A1SQW6"/>
<dbReference type="STRING" id="1531966.A0A0A1SQW6"/>
<organism evidence="10 11">
    <name type="scientific">[Torrubiella] hemipterigena</name>
    <dbReference type="NCBI Taxonomy" id="1531966"/>
    <lineage>
        <taxon>Eukaryota</taxon>
        <taxon>Fungi</taxon>
        <taxon>Dikarya</taxon>
        <taxon>Ascomycota</taxon>
        <taxon>Pezizomycotina</taxon>
        <taxon>Sordariomycetes</taxon>
        <taxon>Hypocreomycetidae</taxon>
        <taxon>Hypocreales</taxon>
        <taxon>Clavicipitaceae</taxon>
        <taxon>Clavicipitaceae incertae sedis</taxon>
        <taxon>'Torrubiella' clade</taxon>
    </lineage>
</organism>
<evidence type="ECO:0000256" key="3">
    <source>
        <dbReference type="ARBA" id="ARBA00022448"/>
    </source>
</evidence>
<evidence type="ECO:0000256" key="4">
    <source>
        <dbReference type="ARBA" id="ARBA00022692"/>
    </source>
</evidence>
<comment type="similarity">
    <text evidence="2 7">Belongs to the major facilitator superfamily. Sugar transporter (TC 2.A.1.1) family.</text>
</comment>
<dbReference type="PANTHER" id="PTHR48022:SF48">
    <property type="entry name" value="SUGAR TRANSPORTER, PUTATIVE (AFU_ORTHOLOGUE AFUA_3G06730)-RELATED"/>
    <property type="match status" value="1"/>
</dbReference>
<proteinExistence type="inferred from homology"/>
<keyword evidence="11" id="KW-1185">Reference proteome</keyword>
<evidence type="ECO:0000313" key="11">
    <source>
        <dbReference type="Proteomes" id="UP000039046"/>
    </source>
</evidence>
<dbReference type="InterPro" id="IPR005829">
    <property type="entry name" value="Sugar_transporter_CS"/>
</dbReference>
<evidence type="ECO:0000259" key="9">
    <source>
        <dbReference type="PROSITE" id="PS50850"/>
    </source>
</evidence>
<dbReference type="GO" id="GO:0005351">
    <property type="term" value="F:carbohydrate:proton symporter activity"/>
    <property type="evidence" value="ECO:0007669"/>
    <property type="project" value="TreeGrafter"/>
</dbReference>
<dbReference type="Pfam" id="PF00083">
    <property type="entry name" value="Sugar_tr"/>
    <property type="match status" value="1"/>
</dbReference>
<reference evidence="10 11" key="1">
    <citation type="journal article" date="2015" name="Genome Announc.">
        <title>Draft Genome Sequence and Gene Annotation of the Entomopathogenic Fungus Verticillium hemipterigenum.</title>
        <authorList>
            <person name="Horn F."/>
            <person name="Habel A."/>
            <person name="Scharf D.H."/>
            <person name="Dworschak J."/>
            <person name="Brakhage A.A."/>
            <person name="Guthke R."/>
            <person name="Hertweck C."/>
            <person name="Linde J."/>
        </authorList>
    </citation>
    <scope>NUCLEOTIDE SEQUENCE [LARGE SCALE GENOMIC DNA]</scope>
</reference>
<feature type="domain" description="Major facilitator superfamily (MFS) profile" evidence="9">
    <location>
        <begin position="24"/>
        <end position="511"/>
    </location>
</feature>
<dbReference type="Gene3D" id="1.20.1250.20">
    <property type="entry name" value="MFS general substrate transporter like domains"/>
    <property type="match status" value="2"/>
</dbReference>
<dbReference type="SUPFAM" id="SSF103473">
    <property type="entry name" value="MFS general substrate transporter"/>
    <property type="match status" value="1"/>
</dbReference>
<feature type="transmembrane region" description="Helical" evidence="8">
    <location>
        <begin position="489"/>
        <end position="507"/>
    </location>
</feature>
<feature type="transmembrane region" description="Helical" evidence="8">
    <location>
        <begin position="316"/>
        <end position="342"/>
    </location>
</feature>
<dbReference type="EMBL" id="CDHN01000001">
    <property type="protein sequence ID" value="CEJ80441.1"/>
    <property type="molecule type" value="Genomic_DNA"/>
</dbReference>
<dbReference type="FunFam" id="1.20.1250.20:FF:000388">
    <property type="entry name" value="MFS sugar transporter, putative"/>
    <property type="match status" value="1"/>
</dbReference>
<evidence type="ECO:0000256" key="8">
    <source>
        <dbReference type="SAM" id="Phobius"/>
    </source>
</evidence>
<evidence type="ECO:0000256" key="6">
    <source>
        <dbReference type="ARBA" id="ARBA00023136"/>
    </source>
</evidence>
<name>A0A0A1SQW6_9HYPO</name>
<dbReference type="PROSITE" id="PS00216">
    <property type="entry name" value="SUGAR_TRANSPORT_1"/>
    <property type="match status" value="1"/>
</dbReference>
<evidence type="ECO:0000256" key="7">
    <source>
        <dbReference type="RuleBase" id="RU003346"/>
    </source>
</evidence>
<dbReference type="InterPro" id="IPR005828">
    <property type="entry name" value="MFS_sugar_transport-like"/>
</dbReference>
<evidence type="ECO:0000256" key="1">
    <source>
        <dbReference type="ARBA" id="ARBA00004141"/>
    </source>
</evidence>
<feature type="transmembrane region" description="Helical" evidence="8">
    <location>
        <begin position="94"/>
        <end position="113"/>
    </location>
</feature>
<keyword evidence="4 8" id="KW-0812">Transmembrane</keyword>
<feature type="transmembrane region" description="Helical" evidence="8">
    <location>
        <begin position="362"/>
        <end position="379"/>
    </location>
</feature>
<dbReference type="GO" id="GO:0016020">
    <property type="term" value="C:membrane"/>
    <property type="evidence" value="ECO:0007669"/>
    <property type="project" value="UniProtKB-SubCell"/>
</dbReference>
<evidence type="ECO:0000256" key="2">
    <source>
        <dbReference type="ARBA" id="ARBA00010992"/>
    </source>
</evidence>
<dbReference type="PROSITE" id="PS00217">
    <property type="entry name" value="SUGAR_TRANSPORT_2"/>
    <property type="match status" value="1"/>
</dbReference>
<dbReference type="InterPro" id="IPR050360">
    <property type="entry name" value="MFS_Sugar_Transporters"/>
</dbReference>
<keyword evidence="5 8" id="KW-1133">Transmembrane helix</keyword>
<comment type="subcellular location">
    <subcellularLocation>
        <location evidence="1">Membrane</location>
        <topology evidence="1">Multi-pass membrane protein</topology>
    </subcellularLocation>
</comment>
<dbReference type="HOGENOM" id="CLU_001265_30_12_1"/>
<evidence type="ECO:0000256" key="5">
    <source>
        <dbReference type="ARBA" id="ARBA00022989"/>
    </source>
</evidence>
<dbReference type="PROSITE" id="PS50850">
    <property type="entry name" value="MFS"/>
    <property type="match status" value="1"/>
</dbReference>
<feature type="transmembrane region" description="Helical" evidence="8">
    <location>
        <begin position="386"/>
        <end position="409"/>
    </location>
</feature>
<feature type="transmembrane region" description="Helical" evidence="8">
    <location>
        <begin position="222"/>
        <end position="239"/>
    </location>
</feature>
<dbReference type="InterPro" id="IPR020846">
    <property type="entry name" value="MFS_dom"/>
</dbReference>
<dbReference type="FunFam" id="1.20.1250.20:FF:000451">
    <property type="entry name" value="MFS sugar transporter, putative"/>
    <property type="match status" value="1"/>
</dbReference>
<keyword evidence="3 7" id="KW-0813">Transport</keyword>
<dbReference type="PANTHER" id="PTHR48022">
    <property type="entry name" value="PLASTIDIC GLUCOSE TRANSPORTER 4"/>
    <property type="match status" value="1"/>
</dbReference>
<dbReference type="OrthoDB" id="8120565at2759"/>
<accession>A0A0A1SQW6</accession>
<feature type="transmembrane region" description="Helical" evidence="8">
    <location>
        <begin position="64"/>
        <end position="82"/>
    </location>
</feature>
<protein>
    <submittedName>
        <fullName evidence="10">Putative D-xylose-proton symporter</fullName>
    </submittedName>
</protein>
<dbReference type="Proteomes" id="UP000039046">
    <property type="component" value="Unassembled WGS sequence"/>
</dbReference>
<feature type="transmembrane region" description="Helical" evidence="8">
    <location>
        <begin position="421"/>
        <end position="446"/>
    </location>
</feature>